<protein>
    <recommendedName>
        <fullName evidence="3">Tetratricopeptide repeat protein</fullName>
    </recommendedName>
</protein>
<accession>A0ABV6W564</accession>
<evidence type="ECO:0000313" key="2">
    <source>
        <dbReference type="Proteomes" id="UP001592531"/>
    </source>
</evidence>
<gene>
    <name evidence="1" type="ORF">ACEZDE_31025</name>
</gene>
<dbReference type="EMBL" id="JBHFAB010000033">
    <property type="protein sequence ID" value="MFC1421043.1"/>
    <property type="molecule type" value="Genomic_DNA"/>
</dbReference>
<dbReference type="Proteomes" id="UP001592531">
    <property type="component" value="Unassembled WGS sequence"/>
</dbReference>
<comment type="caution">
    <text evidence="1">The sequence shown here is derived from an EMBL/GenBank/DDBJ whole genome shotgun (WGS) entry which is preliminary data.</text>
</comment>
<reference evidence="1 2" key="1">
    <citation type="submission" date="2024-09" db="EMBL/GenBank/DDBJ databases">
        <authorList>
            <person name="Lee S.D."/>
        </authorList>
    </citation>
    <scope>NUCLEOTIDE SEQUENCE [LARGE SCALE GENOMIC DNA]</scope>
    <source>
        <strain evidence="1 2">N8-3</strain>
    </source>
</reference>
<sequence length="485" mass="52152">MATDPAEPAGEPDPAPGLLADYLAGLRHDALVRLLIEAAAEDGQLDQRLRAAAVREGLRAAAADPVALARAVGTALEPVGPLDRTGSSGYAEQVDGAVALLRRALELRRDRAAAVLPLVEDAVERFTEATAAADDPSGALRGTADALAELHLAACDQARPKPEPVALARWLARQHLTRSRGELPRAVDAYRHLLGEPGSAAYGEALTAAWEHPGDGAVGRRALARRMEQWLTLRGDTDGLVAVLATDLGHPSRYLRIAELLAAAGRVPEAVEWAEQGLTPAPDNRVHDAPVVAFLSTHYAATGRHDDAVTLLRDQFLRRPDPAAYRALLDAATQAAETSDGDRRSLERAWALAELRRRAAKSTARSWENPAGPLIEALLDEGGLDAAWSAAVEFDAPHPTLLRLAELRAATAPADAVPVYRRELDQQIEAMTRASYRAAAERLVQLRELYRRLDAPEEFEALRAEVRDTHRAKGTLIADLDAHGL</sequence>
<organism evidence="1 2">
    <name type="scientific">Streptacidiphilus cavernicola</name>
    <dbReference type="NCBI Taxonomy" id="3342716"/>
    <lineage>
        <taxon>Bacteria</taxon>
        <taxon>Bacillati</taxon>
        <taxon>Actinomycetota</taxon>
        <taxon>Actinomycetes</taxon>
        <taxon>Kitasatosporales</taxon>
        <taxon>Streptomycetaceae</taxon>
        <taxon>Streptacidiphilus</taxon>
    </lineage>
</organism>
<proteinExistence type="predicted"/>
<keyword evidence="2" id="KW-1185">Reference proteome</keyword>
<evidence type="ECO:0000313" key="1">
    <source>
        <dbReference type="EMBL" id="MFC1421043.1"/>
    </source>
</evidence>
<dbReference type="SUPFAM" id="SSF48452">
    <property type="entry name" value="TPR-like"/>
    <property type="match status" value="1"/>
</dbReference>
<dbReference type="RefSeq" id="WP_380543481.1">
    <property type="nucleotide sequence ID" value="NZ_JBHFAB010000033.1"/>
</dbReference>
<dbReference type="InterPro" id="IPR011990">
    <property type="entry name" value="TPR-like_helical_dom_sf"/>
</dbReference>
<name>A0ABV6W564_9ACTN</name>
<evidence type="ECO:0008006" key="3">
    <source>
        <dbReference type="Google" id="ProtNLM"/>
    </source>
</evidence>
<dbReference type="Gene3D" id="1.25.40.10">
    <property type="entry name" value="Tetratricopeptide repeat domain"/>
    <property type="match status" value="1"/>
</dbReference>